<dbReference type="SUPFAM" id="SSF161098">
    <property type="entry name" value="MetI-like"/>
    <property type="match status" value="1"/>
</dbReference>
<feature type="domain" description="ABC transmembrane type-1" evidence="9">
    <location>
        <begin position="99"/>
        <end position="289"/>
    </location>
</feature>
<dbReference type="RefSeq" id="WP_345397488.1">
    <property type="nucleotide sequence ID" value="NZ_BAAAXS010000001.1"/>
</dbReference>
<evidence type="ECO:0000256" key="8">
    <source>
        <dbReference type="SAM" id="MobiDB-lite"/>
    </source>
</evidence>
<evidence type="ECO:0000313" key="11">
    <source>
        <dbReference type="Proteomes" id="UP001589568"/>
    </source>
</evidence>
<evidence type="ECO:0000256" key="4">
    <source>
        <dbReference type="ARBA" id="ARBA00022692"/>
    </source>
</evidence>
<keyword evidence="4 7" id="KW-0812">Transmembrane</keyword>
<evidence type="ECO:0000256" key="2">
    <source>
        <dbReference type="ARBA" id="ARBA00022448"/>
    </source>
</evidence>
<accession>A0ABV5NDJ5</accession>
<evidence type="ECO:0000256" key="6">
    <source>
        <dbReference type="ARBA" id="ARBA00023136"/>
    </source>
</evidence>
<feature type="transmembrane region" description="Helical" evidence="7">
    <location>
        <begin position="33"/>
        <end position="51"/>
    </location>
</feature>
<keyword evidence="3" id="KW-1003">Cell membrane</keyword>
<name>A0ABV5NDJ5_9ACTN</name>
<dbReference type="Pfam" id="PF00528">
    <property type="entry name" value="BPD_transp_1"/>
    <property type="match status" value="1"/>
</dbReference>
<feature type="transmembrane region" description="Helical" evidence="7">
    <location>
        <begin position="99"/>
        <end position="124"/>
    </location>
</feature>
<sequence length="303" mass="32549">MTTATATASSGASSGLESGTPRRSVVGKIVDRVGGGAVQVVMVVLGLFWLVPTLGLLVVSMRTTQVNNAEGWWTVFTKPAELTLQNYANLLGSGFTASFWNTVAITVPTTVLVIGIAAMAAYAFAWMDFPGRDVSFLVVVGLLIVPIQIALIPIASFYGSTGIFGSIPGVVLFHVAFGLPFAIFLLRNFFVGIPASLLEAARMDGASEWKIFMSVVFPLGKPAIASLGIFQFLWVWNDMLIALVFANTGNQPMTKYLQSQMRQFGSNVDILSSGAFMSLIIPLVLFFAFQRYFVQGMMAGSVK</sequence>
<evidence type="ECO:0000256" key="5">
    <source>
        <dbReference type="ARBA" id="ARBA00022989"/>
    </source>
</evidence>
<dbReference type="Proteomes" id="UP001589568">
    <property type="component" value="Unassembled WGS sequence"/>
</dbReference>
<feature type="transmembrane region" description="Helical" evidence="7">
    <location>
        <begin position="170"/>
        <end position="190"/>
    </location>
</feature>
<dbReference type="PANTHER" id="PTHR43744:SF4">
    <property type="entry name" value="OSMOPROTECTIVE COMPOUNDS UPTAKE PERMEASE PROTEIN GGTD"/>
    <property type="match status" value="1"/>
</dbReference>
<evidence type="ECO:0000256" key="3">
    <source>
        <dbReference type="ARBA" id="ARBA00022475"/>
    </source>
</evidence>
<dbReference type="CDD" id="cd06261">
    <property type="entry name" value="TM_PBP2"/>
    <property type="match status" value="1"/>
</dbReference>
<dbReference type="Gene3D" id="1.10.3720.10">
    <property type="entry name" value="MetI-like"/>
    <property type="match status" value="1"/>
</dbReference>
<keyword evidence="11" id="KW-1185">Reference proteome</keyword>
<proteinExistence type="inferred from homology"/>
<keyword evidence="2 7" id="KW-0813">Transport</keyword>
<comment type="similarity">
    <text evidence="7">Belongs to the binding-protein-dependent transport system permease family.</text>
</comment>
<reference evidence="10 11" key="1">
    <citation type="submission" date="2024-09" db="EMBL/GenBank/DDBJ databases">
        <authorList>
            <person name="Sun Q."/>
            <person name="Mori K."/>
        </authorList>
    </citation>
    <scope>NUCLEOTIDE SEQUENCE [LARGE SCALE GENOMIC DNA]</scope>
    <source>
        <strain evidence="10 11">JCM 3324</strain>
    </source>
</reference>
<keyword evidence="6 7" id="KW-0472">Membrane</keyword>
<feature type="region of interest" description="Disordered" evidence="8">
    <location>
        <begin position="1"/>
        <end position="21"/>
    </location>
</feature>
<feature type="transmembrane region" description="Helical" evidence="7">
    <location>
        <begin position="211"/>
        <end position="236"/>
    </location>
</feature>
<protein>
    <submittedName>
        <fullName evidence="10">Carbohydrate ABC transporter permease</fullName>
    </submittedName>
</protein>
<evidence type="ECO:0000256" key="7">
    <source>
        <dbReference type="RuleBase" id="RU363032"/>
    </source>
</evidence>
<gene>
    <name evidence="10" type="ORF">ACFFR3_02565</name>
</gene>
<dbReference type="PROSITE" id="PS50928">
    <property type="entry name" value="ABC_TM1"/>
    <property type="match status" value="1"/>
</dbReference>
<comment type="caution">
    <text evidence="10">The sequence shown here is derived from an EMBL/GenBank/DDBJ whole genome shotgun (WGS) entry which is preliminary data.</text>
</comment>
<evidence type="ECO:0000256" key="1">
    <source>
        <dbReference type="ARBA" id="ARBA00004651"/>
    </source>
</evidence>
<evidence type="ECO:0000259" key="9">
    <source>
        <dbReference type="PROSITE" id="PS50928"/>
    </source>
</evidence>
<feature type="transmembrane region" description="Helical" evidence="7">
    <location>
        <begin position="270"/>
        <end position="289"/>
    </location>
</feature>
<dbReference type="InterPro" id="IPR035906">
    <property type="entry name" value="MetI-like_sf"/>
</dbReference>
<dbReference type="EMBL" id="JBHMCF010000003">
    <property type="protein sequence ID" value="MFB9468371.1"/>
    <property type="molecule type" value="Genomic_DNA"/>
</dbReference>
<comment type="subcellular location">
    <subcellularLocation>
        <location evidence="1 7">Cell membrane</location>
        <topology evidence="1 7">Multi-pass membrane protein</topology>
    </subcellularLocation>
</comment>
<feature type="compositionally biased region" description="Low complexity" evidence="8">
    <location>
        <begin position="1"/>
        <end position="15"/>
    </location>
</feature>
<evidence type="ECO:0000313" key="10">
    <source>
        <dbReference type="EMBL" id="MFB9468371.1"/>
    </source>
</evidence>
<feature type="transmembrane region" description="Helical" evidence="7">
    <location>
        <begin position="136"/>
        <end position="158"/>
    </location>
</feature>
<dbReference type="InterPro" id="IPR000515">
    <property type="entry name" value="MetI-like"/>
</dbReference>
<keyword evidence="5 7" id="KW-1133">Transmembrane helix</keyword>
<organism evidence="10 11">
    <name type="scientific">Nonomuraea salmonea</name>
    <dbReference type="NCBI Taxonomy" id="46181"/>
    <lineage>
        <taxon>Bacteria</taxon>
        <taxon>Bacillati</taxon>
        <taxon>Actinomycetota</taxon>
        <taxon>Actinomycetes</taxon>
        <taxon>Streptosporangiales</taxon>
        <taxon>Streptosporangiaceae</taxon>
        <taxon>Nonomuraea</taxon>
    </lineage>
</organism>
<dbReference type="PANTHER" id="PTHR43744">
    <property type="entry name" value="ABC TRANSPORTER PERMEASE PROTEIN MG189-RELATED-RELATED"/>
    <property type="match status" value="1"/>
</dbReference>